<feature type="transmembrane region" description="Helical" evidence="1">
    <location>
        <begin position="225"/>
        <end position="251"/>
    </location>
</feature>
<sequence length="408" mass="45033">MLFIVVYGALSLITWSAFAVKLKDLARDWKNTELQLLCLAISTFAAPFFFAMPPVYVRIGALLGRPNIATLIIYTSVAICLTSFLALLVSWSSAQSKVRLRHRLIIGYAIVTIVAMAVFFFLGRVDDAEHPTDFDVHYSDVPYISAFLLIYQCLFTVSMLSLIRMCWRYSAIVDKPWLRRGLRIVTAGAVAGLGYCLPKVITLVWDMVGVSPLNTVNSVVAPMFASAAAALFAIGFTMPVWGVRLSAATSWMASYRAFRRRYPLWQAITQTFPEVVLVPPPASRLELARELAFFQGRQVIEILDGEMRLRPHFRAATRDVTRALCVEHHITGARADALEDAVQIAAALRAHTAGQEAPQQTEYESESADGDLGKEAVRMVHVADAFRASPLVPAALARLTPPAGAKRN</sequence>
<evidence type="ECO:0000256" key="1">
    <source>
        <dbReference type="SAM" id="Phobius"/>
    </source>
</evidence>
<protein>
    <submittedName>
        <fullName evidence="3">MAB_1171c family putative transporter</fullName>
    </submittedName>
</protein>
<feature type="transmembrane region" description="Helical" evidence="1">
    <location>
        <begin position="6"/>
        <end position="22"/>
    </location>
</feature>
<feature type="transmembrane region" description="Helical" evidence="1">
    <location>
        <begin position="184"/>
        <end position="205"/>
    </location>
</feature>
<dbReference type="RefSeq" id="WP_317928286.1">
    <property type="nucleotide sequence ID" value="NZ_CP137525.1"/>
</dbReference>
<feature type="transmembrane region" description="Helical" evidence="1">
    <location>
        <begin position="104"/>
        <end position="123"/>
    </location>
</feature>
<dbReference type="EMBL" id="CP137525">
    <property type="protein sequence ID" value="WOT40615.1"/>
    <property type="molecule type" value="Genomic_DNA"/>
</dbReference>
<name>A0ABZ0KRB4_STRC4</name>
<feature type="transmembrane region" description="Helical" evidence="1">
    <location>
        <begin position="34"/>
        <end position="56"/>
    </location>
</feature>
<evidence type="ECO:0000313" key="3">
    <source>
        <dbReference type="EMBL" id="WOT40615.1"/>
    </source>
</evidence>
<evidence type="ECO:0000313" key="4">
    <source>
        <dbReference type="Proteomes" id="UP001305002"/>
    </source>
</evidence>
<dbReference type="NCBIfam" id="NF042915">
    <property type="entry name" value="MAB_1171c_fam"/>
    <property type="match status" value="1"/>
</dbReference>
<feature type="domain" description="DUF6545" evidence="2">
    <location>
        <begin position="251"/>
        <end position="387"/>
    </location>
</feature>
<keyword evidence="1" id="KW-0472">Membrane</keyword>
<keyword evidence="1" id="KW-1133">Transmembrane helix</keyword>
<proteinExistence type="predicted"/>
<feature type="transmembrane region" description="Helical" evidence="1">
    <location>
        <begin position="143"/>
        <end position="163"/>
    </location>
</feature>
<gene>
    <name evidence="3" type="ORF">R5U08_41710</name>
</gene>
<reference evidence="3 4" key="1">
    <citation type="journal article" date="2021" name="J. Microbiol. Biotechnol.">
        <title>An Efficient Markerless Deletion System Suitable for the Industrial Strains of Streptomyces.</title>
        <authorList>
            <person name="Dong J."/>
            <person name="Wei J."/>
            <person name="Li H."/>
            <person name="Zhao S."/>
            <person name="Guan W."/>
        </authorList>
    </citation>
    <scope>NUCLEOTIDE SEQUENCE [LARGE SCALE GENOMIC DNA]</scope>
    <source>
        <strain evidence="3 4">CICC 11043</strain>
    </source>
</reference>
<keyword evidence="1" id="KW-0812">Transmembrane</keyword>
<organism evidence="3 4">
    <name type="scientific">Streptomyces coeruleorubidus</name>
    <dbReference type="NCBI Taxonomy" id="116188"/>
    <lineage>
        <taxon>Bacteria</taxon>
        <taxon>Bacillati</taxon>
        <taxon>Actinomycetota</taxon>
        <taxon>Actinomycetes</taxon>
        <taxon>Kitasatosporales</taxon>
        <taxon>Streptomycetaceae</taxon>
        <taxon>Streptomyces</taxon>
    </lineage>
</organism>
<dbReference type="InterPro" id="IPR046675">
    <property type="entry name" value="DUF6545"/>
</dbReference>
<geneLocation type="plasmid" evidence="3 4">
    <name>unnamed</name>
</geneLocation>
<dbReference type="Proteomes" id="UP001305002">
    <property type="component" value="Plasmid unnamed"/>
</dbReference>
<accession>A0ABZ0KRB4</accession>
<keyword evidence="3" id="KW-0614">Plasmid</keyword>
<feature type="transmembrane region" description="Helical" evidence="1">
    <location>
        <begin position="68"/>
        <end position="92"/>
    </location>
</feature>
<evidence type="ECO:0000259" key="2">
    <source>
        <dbReference type="Pfam" id="PF20182"/>
    </source>
</evidence>
<reference evidence="3 4" key="2">
    <citation type="journal article" date="2024" name="Microb. Biotechnol.">
        <title>The involvement of multiple ABC transporters in daunorubicin efflux in Streptomyces coeruleorubidus.</title>
        <authorList>
            <person name="Dong J."/>
            <person name="Ning J."/>
            <person name="Tian Y."/>
            <person name="Li H."/>
            <person name="Chen H."/>
            <person name="Guan W."/>
        </authorList>
    </citation>
    <scope>NUCLEOTIDE SEQUENCE [LARGE SCALE GENOMIC DNA]</scope>
    <source>
        <strain evidence="3 4">CICC 11043</strain>
    </source>
</reference>
<dbReference type="Pfam" id="PF20182">
    <property type="entry name" value="DUF6545"/>
    <property type="match status" value="1"/>
</dbReference>
<keyword evidence="4" id="KW-1185">Reference proteome</keyword>
<dbReference type="InterPro" id="IPR050039">
    <property type="entry name" value="MAB_1171c-like"/>
</dbReference>